<dbReference type="PROSITE" id="PS50893">
    <property type="entry name" value="ABC_TRANSPORTER_2"/>
    <property type="match status" value="1"/>
</dbReference>
<proteinExistence type="inferred from homology"/>
<comment type="similarity">
    <text evidence="9">Belongs to the binding-protein-dependent transport system permease family.</text>
</comment>
<dbReference type="SUPFAM" id="SSF161098">
    <property type="entry name" value="MetI-like"/>
    <property type="match status" value="1"/>
</dbReference>
<dbReference type="InterPro" id="IPR017871">
    <property type="entry name" value="ABC_transporter-like_CS"/>
</dbReference>
<organism evidence="13 14">
    <name type="scientific">Glutamicibacter mishrai</name>
    <dbReference type="NCBI Taxonomy" id="1775880"/>
    <lineage>
        <taxon>Bacteria</taxon>
        <taxon>Bacillati</taxon>
        <taxon>Actinomycetota</taxon>
        <taxon>Actinomycetes</taxon>
        <taxon>Micrococcales</taxon>
        <taxon>Micrococcaceae</taxon>
        <taxon>Glutamicibacter</taxon>
    </lineage>
</organism>
<dbReference type="Proteomes" id="UP000502331">
    <property type="component" value="Chromosome"/>
</dbReference>
<dbReference type="Gene3D" id="3.40.50.300">
    <property type="entry name" value="P-loop containing nucleotide triphosphate hydrolases"/>
    <property type="match status" value="1"/>
</dbReference>
<feature type="domain" description="ABC transporter" evidence="11">
    <location>
        <begin position="285"/>
        <end position="518"/>
    </location>
</feature>
<protein>
    <submittedName>
        <fullName evidence="13">ATP-binding cassette domain-containing protein</fullName>
    </submittedName>
</protein>
<dbReference type="InterPro" id="IPR003439">
    <property type="entry name" value="ABC_transporter-like_ATP-bd"/>
</dbReference>
<dbReference type="GO" id="GO:0005886">
    <property type="term" value="C:plasma membrane"/>
    <property type="evidence" value="ECO:0007669"/>
    <property type="project" value="UniProtKB-SubCell"/>
</dbReference>
<feature type="transmembrane region" description="Helical" evidence="9">
    <location>
        <begin position="116"/>
        <end position="139"/>
    </location>
</feature>
<dbReference type="InterPro" id="IPR050366">
    <property type="entry name" value="BP-dependent_transpt_permease"/>
</dbReference>
<evidence type="ECO:0000313" key="13">
    <source>
        <dbReference type="EMBL" id="QIV85709.1"/>
    </source>
</evidence>
<comment type="subcellular location">
    <subcellularLocation>
        <location evidence="1 9">Cell membrane</location>
        <topology evidence="1 9">Multi-pass membrane protein</topology>
    </subcellularLocation>
</comment>
<dbReference type="PANTHER" id="PTHR43386:SF23">
    <property type="entry name" value="ABC TRANSPORTER"/>
    <property type="match status" value="1"/>
</dbReference>
<dbReference type="PROSITE" id="PS00211">
    <property type="entry name" value="ABC_TRANSPORTER_1"/>
    <property type="match status" value="1"/>
</dbReference>
<feature type="domain" description="ABC transmembrane type-1" evidence="12">
    <location>
        <begin position="67"/>
        <end position="257"/>
    </location>
</feature>
<dbReference type="InterPro" id="IPR000515">
    <property type="entry name" value="MetI-like"/>
</dbReference>
<evidence type="ECO:0000256" key="4">
    <source>
        <dbReference type="ARBA" id="ARBA00022692"/>
    </source>
</evidence>
<dbReference type="InterPro" id="IPR027417">
    <property type="entry name" value="P-loop_NTPase"/>
</dbReference>
<dbReference type="GO" id="GO:0055085">
    <property type="term" value="P:transmembrane transport"/>
    <property type="evidence" value="ECO:0007669"/>
    <property type="project" value="InterPro"/>
</dbReference>
<keyword evidence="6 13" id="KW-0067">ATP-binding</keyword>
<accession>A0A6H0SH01</accession>
<feature type="transmembrane region" description="Helical" evidence="9">
    <location>
        <begin position="236"/>
        <end position="257"/>
    </location>
</feature>
<evidence type="ECO:0000259" key="11">
    <source>
        <dbReference type="PROSITE" id="PS50893"/>
    </source>
</evidence>
<dbReference type="PANTHER" id="PTHR43386">
    <property type="entry name" value="OLIGOPEPTIDE TRANSPORT SYSTEM PERMEASE PROTEIN APPC"/>
    <property type="match status" value="1"/>
</dbReference>
<sequence length="519" mass="55194">MRRLRPSILPAAICAVLMLYALLVPMLNSHAIYAVDLTAVYKHPGTGHLFGTDQLGRDVWTRTAAALRVSLLMALGSATLATILGIIAATVAVTGGKLIDGIISRSIDGLNAIPHLLLSVVILALWPGQIWAIVLSIALTHWTQVARVLRSKLLAERESGYVQLTAASGASTIAIWRTHLIPAVLPQIAIAFALQVPHAMWHESALSFLGVGLPPQAASLGLLLEDARSGILAGSWWLLLFPSVVLILACWAVAGLAQHEEKARTTRRSARRHRKNARTQASQTARESHTGFTARVAVSAGAEVLIDRVEINAAGGSITALMGPSGAGKTLFLRAIAGLLPATLDTSTALTINGQTCVNARSGQMLGKELVFIPGSAATALNPVRTLRKALARAFREHARDASAQNLEDYWQIFGLDSHLLDHYPHQLSGGQAQRALLALGLVSSPACIVLDEPTSALDQDTRKVIANILRRAANDGAAILMVTHDTELAEHLATVIYTMDNGQLVSSRPSVQEQGSIA</sequence>
<evidence type="ECO:0000256" key="8">
    <source>
        <dbReference type="ARBA" id="ARBA00023136"/>
    </source>
</evidence>
<keyword evidence="3" id="KW-1003">Cell membrane</keyword>
<evidence type="ECO:0000313" key="14">
    <source>
        <dbReference type="Proteomes" id="UP000502331"/>
    </source>
</evidence>
<evidence type="ECO:0000259" key="12">
    <source>
        <dbReference type="PROSITE" id="PS50928"/>
    </source>
</evidence>
<dbReference type="SMART" id="SM00382">
    <property type="entry name" value="AAA"/>
    <property type="match status" value="1"/>
</dbReference>
<evidence type="ECO:0000256" key="6">
    <source>
        <dbReference type="ARBA" id="ARBA00022840"/>
    </source>
</evidence>
<evidence type="ECO:0000256" key="5">
    <source>
        <dbReference type="ARBA" id="ARBA00022741"/>
    </source>
</evidence>
<reference evidence="13 14" key="1">
    <citation type="submission" date="2018-09" db="EMBL/GenBank/DDBJ databases">
        <title>Glutamicibacter mishrai S5-52T (LMG 29155T = KCTC 39846T).</title>
        <authorList>
            <person name="Das S.K."/>
        </authorList>
    </citation>
    <scope>NUCLEOTIDE SEQUENCE [LARGE SCALE GENOMIC DNA]</scope>
    <source>
        <strain evidence="13 14">S5-52</strain>
    </source>
</reference>
<dbReference type="CDD" id="cd06261">
    <property type="entry name" value="TM_PBP2"/>
    <property type="match status" value="1"/>
</dbReference>
<dbReference type="Gene3D" id="1.10.3720.10">
    <property type="entry name" value="MetI-like"/>
    <property type="match status" value="1"/>
</dbReference>
<dbReference type="SUPFAM" id="SSF52540">
    <property type="entry name" value="P-loop containing nucleoside triphosphate hydrolases"/>
    <property type="match status" value="1"/>
</dbReference>
<evidence type="ECO:0000256" key="9">
    <source>
        <dbReference type="RuleBase" id="RU363032"/>
    </source>
</evidence>
<dbReference type="GO" id="GO:0005524">
    <property type="term" value="F:ATP binding"/>
    <property type="evidence" value="ECO:0007669"/>
    <property type="project" value="UniProtKB-KW"/>
</dbReference>
<keyword evidence="7 9" id="KW-1133">Transmembrane helix</keyword>
<gene>
    <name evidence="13" type="ORF">D3791_00355</name>
</gene>
<keyword evidence="8 9" id="KW-0472">Membrane</keyword>
<dbReference type="GO" id="GO:0016887">
    <property type="term" value="F:ATP hydrolysis activity"/>
    <property type="evidence" value="ECO:0007669"/>
    <property type="project" value="InterPro"/>
</dbReference>
<dbReference type="PROSITE" id="PS50928">
    <property type="entry name" value="ABC_TM1"/>
    <property type="match status" value="1"/>
</dbReference>
<dbReference type="InterPro" id="IPR003593">
    <property type="entry name" value="AAA+_ATPase"/>
</dbReference>
<dbReference type="EMBL" id="CP032549">
    <property type="protein sequence ID" value="QIV85709.1"/>
    <property type="molecule type" value="Genomic_DNA"/>
</dbReference>
<keyword evidence="4 9" id="KW-0812">Transmembrane</keyword>
<keyword evidence="5" id="KW-0547">Nucleotide-binding</keyword>
<feature type="region of interest" description="Disordered" evidence="10">
    <location>
        <begin position="262"/>
        <end position="289"/>
    </location>
</feature>
<keyword evidence="14" id="KW-1185">Reference proteome</keyword>
<dbReference type="AlphaFoldDB" id="A0A6H0SH01"/>
<name>A0A6H0SH01_9MICC</name>
<evidence type="ECO:0000256" key="2">
    <source>
        <dbReference type="ARBA" id="ARBA00022448"/>
    </source>
</evidence>
<dbReference type="Pfam" id="PF00528">
    <property type="entry name" value="BPD_transp_1"/>
    <property type="match status" value="1"/>
</dbReference>
<dbReference type="RefSeq" id="WP_172510989.1">
    <property type="nucleotide sequence ID" value="NZ_CP032549.1"/>
</dbReference>
<keyword evidence="2 9" id="KW-0813">Transport</keyword>
<evidence type="ECO:0000256" key="10">
    <source>
        <dbReference type="SAM" id="MobiDB-lite"/>
    </source>
</evidence>
<evidence type="ECO:0000256" key="7">
    <source>
        <dbReference type="ARBA" id="ARBA00022989"/>
    </source>
</evidence>
<evidence type="ECO:0000256" key="1">
    <source>
        <dbReference type="ARBA" id="ARBA00004651"/>
    </source>
</evidence>
<dbReference type="Pfam" id="PF00005">
    <property type="entry name" value="ABC_tran"/>
    <property type="match status" value="1"/>
</dbReference>
<dbReference type="InterPro" id="IPR035906">
    <property type="entry name" value="MetI-like_sf"/>
</dbReference>
<feature type="transmembrane region" description="Helical" evidence="9">
    <location>
        <begin position="71"/>
        <end position="95"/>
    </location>
</feature>
<feature type="compositionally biased region" description="Basic residues" evidence="10">
    <location>
        <begin position="265"/>
        <end position="277"/>
    </location>
</feature>
<evidence type="ECO:0000256" key="3">
    <source>
        <dbReference type="ARBA" id="ARBA00022475"/>
    </source>
</evidence>